<name>A0A369I624_9BACT</name>
<dbReference type="GO" id="GO:0042602">
    <property type="term" value="F:riboflavin reductase (NADPH) activity"/>
    <property type="evidence" value="ECO:0007669"/>
    <property type="project" value="TreeGrafter"/>
</dbReference>
<evidence type="ECO:0000313" key="3">
    <source>
        <dbReference type="Proteomes" id="UP000253141"/>
    </source>
</evidence>
<dbReference type="InterPro" id="IPR051606">
    <property type="entry name" value="Polyketide_Oxido-like"/>
</dbReference>
<dbReference type="EMBL" id="QPIW01000012">
    <property type="protein sequence ID" value="RDB05038.1"/>
    <property type="molecule type" value="Genomic_DNA"/>
</dbReference>
<dbReference type="InterPro" id="IPR036291">
    <property type="entry name" value="NAD(P)-bd_dom_sf"/>
</dbReference>
<accession>A0A369I624</accession>
<protein>
    <submittedName>
        <fullName evidence="2">NAD-dependent epimerase/dehydratase family protein</fullName>
    </submittedName>
</protein>
<proteinExistence type="predicted"/>
<dbReference type="Gene3D" id="3.40.50.720">
    <property type="entry name" value="NAD(P)-binding Rossmann-like Domain"/>
    <property type="match status" value="1"/>
</dbReference>
<dbReference type="SUPFAM" id="SSF51735">
    <property type="entry name" value="NAD(P)-binding Rossmann-fold domains"/>
    <property type="match status" value="1"/>
</dbReference>
<dbReference type="Proteomes" id="UP000253141">
    <property type="component" value="Unassembled WGS sequence"/>
</dbReference>
<dbReference type="Pfam" id="PF13460">
    <property type="entry name" value="NAD_binding_10"/>
    <property type="match status" value="1"/>
</dbReference>
<comment type="caution">
    <text evidence="2">The sequence shown here is derived from an EMBL/GenBank/DDBJ whole genome shotgun (WGS) entry which is preliminary data.</text>
</comment>
<keyword evidence="3" id="KW-1185">Reference proteome</keyword>
<reference evidence="2 3" key="1">
    <citation type="submission" date="2018-07" db="EMBL/GenBank/DDBJ databases">
        <title>Genome analysis of Runella aurantiaca.</title>
        <authorList>
            <person name="Yang X."/>
        </authorList>
    </citation>
    <scope>NUCLEOTIDE SEQUENCE [LARGE SCALE GENOMIC DNA]</scope>
    <source>
        <strain evidence="2 3">YX9</strain>
    </source>
</reference>
<dbReference type="PANTHER" id="PTHR43355:SF2">
    <property type="entry name" value="FLAVIN REDUCTASE (NADPH)"/>
    <property type="match status" value="1"/>
</dbReference>
<feature type="domain" description="NAD(P)-binding" evidence="1">
    <location>
        <begin position="11"/>
        <end position="200"/>
    </location>
</feature>
<dbReference type="OrthoDB" id="9790734at2"/>
<dbReference type="RefSeq" id="WP_114462036.1">
    <property type="nucleotide sequence ID" value="NZ_QPIW01000012.1"/>
</dbReference>
<dbReference type="GO" id="GO:0004074">
    <property type="term" value="F:biliverdin reductase [NAD(P)H] activity"/>
    <property type="evidence" value="ECO:0007669"/>
    <property type="project" value="TreeGrafter"/>
</dbReference>
<evidence type="ECO:0000313" key="2">
    <source>
        <dbReference type="EMBL" id="RDB05038.1"/>
    </source>
</evidence>
<gene>
    <name evidence="2" type="ORF">DVG78_15840</name>
</gene>
<dbReference type="InterPro" id="IPR016040">
    <property type="entry name" value="NAD(P)-bd_dom"/>
</dbReference>
<organism evidence="2 3">
    <name type="scientific">Runella aurantiaca</name>
    <dbReference type="NCBI Taxonomy" id="2282308"/>
    <lineage>
        <taxon>Bacteria</taxon>
        <taxon>Pseudomonadati</taxon>
        <taxon>Bacteroidota</taxon>
        <taxon>Cytophagia</taxon>
        <taxon>Cytophagales</taxon>
        <taxon>Spirosomataceae</taxon>
        <taxon>Runella</taxon>
    </lineage>
</organism>
<dbReference type="PANTHER" id="PTHR43355">
    <property type="entry name" value="FLAVIN REDUCTASE (NADPH)"/>
    <property type="match status" value="1"/>
</dbReference>
<dbReference type="AlphaFoldDB" id="A0A369I624"/>
<sequence length="214" mass="23537">MKNNIKIAVIGGTGKSGKYLVKQLINQGFQLKILLRNPDNFPLNSPLVEVVKGDVAIYSTVDTLVKGCHAVISTLGLGIPPSEPTIFGQSTANVIQAMNKYNVHRYIVTTGLNVDTPLDNKSPKTAFATDWMRKNYPISTANKQSEFDILTNSNVDWTLVRLPLIEQTGDHGQIHVSLEDCLGDKISATDLAHFLIQQLFTQTFVRKAPFIASV</sequence>
<evidence type="ECO:0000259" key="1">
    <source>
        <dbReference type="Pfam" id="PF13460"/>
    </source>
</evidence>